<dbReference type="EMBL" id="CAJJDN010000021">
    <property type="protein sequence ID" value="CAD8065907.1"/>
    <property type="molecule type" value="Genomic_DNA"/>
</dbReference>
<proteinExistence type="inferred from homology"/>
<evidence type="ECO:0000313" key="3">
    <source>
        <dbReference type="Proteomes" id="UP000692954"/>
    </source>
</evidence>
<dbReference type="Pfam" id="PF00450">
    <property type="entry name" value="Peptidase_S10"/>
    <property type="match status" value="1"/>
</dbReference>
<dbReference type="EC" id="3.4.16.-" evidence="1"/>
<dbReference type="PANTHER" id="PTHR11802">
    <property type="entry name" value="SERINE PROTEASE FAMILY S10 SERINE CARBOXYPEPTIDASE"/>
    <property type="match status" value="1"/>
</dbReference>
<dbReference type="PANTHER" id="PTHR11802:SF201">
    <property type="entry name" value="CARBOXYPEPTIDASE"/>
    <property type="match status" value="1"/>
</dbReference>
<keyword evidence="3" id="KW-1185">Reference proteome</keyword>
<keyword evidence="1" id="KW-0732">Signal</keyword>
<reference evidence="2" key="1">
    <citation type="submission" date="2021-01" db="EMBL/GenBank/DDBJ databases">
        <authorList>
            <consortium name="Genoscope - CEA"/>
            <person name="William W."/>
        </authorList>
    </citation>
    <scope>NUCLEOTIDE SEQUENCE</scope>
</reference>
<dbReference type="Proteomes" id="UP000692954">
    <property type="component" value="Unassembled WGS sequence"/>
</dbReference>
<dbReference type="GO" id="GO:0006508">
    <property type="term" value="P:proteolysis"/>
    <property type="evidence" value="ECO:0007669"/>
    <property type="project" value="UniProtKB-KW"/>
</dbReference>
<dbReference type="InterPro" id="IPR018202">
    <property type="entry name" value="Ser_caboxypep_ser_AS"/>
</dbReference>
<name>A0A8S1LE86_9CILI</name>
<keyword evidence="1" id="KW-0645">Protease</keyword>
<feature type="signal peptide" evidence="1">
    <location>
        <begin position="1"/>
        <end position="16"/>
    </location>
</feature>
<comment type="similarity">
    <text evidence="1">Belongs to the peptidase S10 family.</text>
</comment>
<protein>
    <recommendedName>
        <fullName evidence="1">Carboxypeptidase</fullName>
        <ecNumber evidence="1">3.4.16.-</ecNumber>
    </recommendedName>
</protein>
<keyword evidence="1" id="KW-0378">Hydrolase</keyword>
<dbReference type="OrthoDB" id="443318at2759"/>
<feature type="chain" id="PRO_5036518269" description="Carboxypeptidase" evidence="1">
    <location>
        <begin position="17"/>
        <end position="476"/>
    </location>
</feature>
<dbReference type="GO" id="GO:0004185">
    <property type="term" value="F:serine-type carboxypeptidase activity"/>
    <property type="evidence" value="ECO:0007669"/>
    <property type="project" value="UniProtKB-UniRule"/>
</dbReference>
<dbReference type="FunFam" id="3.40.50.1820:FF:000253">
    <property type="entry name" value="Carboxypeptidase"/>
    <property type="match status" value="1"/>
</dbReference>
<dbReference type="AlphaFoldDB" id="A0A8S1LE86"/>
<keyword evidence="1" id="KW-0121">Carboxypeptidase</keyword>
<gene>
    <name evidence="2" type="ORF">PSON_ATCC_30995.1.T0210031</name>
</gene>
<organism evidence="2 3">
    <name type="scientific">Paramecium sonneborni</name>
    <dbReference type="NCBI Taxonomy" id="65129"/>
    <lineage>
        <taxon>Eukaryota</taxon>
        <taxon>Sar</taxon>
        <taxon>Alveolata</taxon>
        <taxon>Ciliophora</taxon>
        <taxon>Intramacronucleata</taxon>
        <taxon>Oligohymenophorea</taxon>
        <taxon>Peniculida</taxon>
        <taxon>Parameciidae</taxon>
        <taxon>Paramecium</taxon>
    </lineage>
</organism>
<comment type="caution">
    <text evidence="2">The sequence shown here is derived from an EMBL/GenBank/DDBJ whole genome shotgun (WGS) entry which is preliminary data.</text>
</comment>
<accession>A0A8S1LE86</accession>
<dbReference type="PROSITE" id="PS00131">
    <property type="entry name" value="CARBOXYPEPT_SER_SER"/>
    <property type="match status" value="1"/>
</dbReference>
<evidence type="ECO:0000256" key="1">
    <source>
        <dbReference type="RuleBase" id="RU361156"/>
    </source>
</evidence>
<evidence type="ECO:0000313" key="2">
    <source>
        <dbReference type="EMBL" id="CAD8065907.1"/>
    </source>
</evidence>
<dbReference type="InterPro" id="IPR001563">
    <property type="entry name" value="Peptidase_S10"/>
</dbReference>
<sequence>MKKTIILISVFLIIQAIEIAQLDKDEVDVTKLNALFGTNYQGKIYSGYLSAKDDGKVQFHYLFYPSIDSAIEKPLILWLLGGPGCSSMIAAFTESGPFTFIEESIEFEENPHTWTTFANMLYIESPISVGYSYGPDGTQSDESTAEYNLNALIDFFVKFPNFKNQKFYIGGESYAGIYVPTLIQEIINYNEQPINPEVLRINIQGMIIGNGCTDPSECTQLGYLFPRHRLDFYGRHGFISEETYKKIIDNTEKCSFSDKQECQALAYEALVQIAGPKYDFLINQYNVYGKCITNTSEGSKRMQSPLRVSDEERNDSDVPPCVDVKGLYHWFQMKEVRELLNIRDESPKWVACSLNFKNYQINPNGSLYIYPTILKNNIRVLILSGDVDGVVPIAGTLYWIDKLQQQLQLNTIKKWRPWYIPGIVTRQVDKDQNAGNVFDIEGLTFVSFRNAGHEVPAEKRMESKIVLEKFLRQEYL</sequence>